<dbReference type="InParanoid" id="A0A3N4LPI7"/>
<evidence type="ECO:0000256" key="1">
    <source>
        <dbReference type="ARBA" id="ARBA00006734"/>
    </source>
</evidence>
<comment type="similarity">
    <text evidence="1">Belongs to the protein prenyltransferase subunit alpha family.</text>
</comment>
<evidence type="ECO:0000256" key="4">
    <source>
        <dbReference type="ARBA" id="ARBA00022737"/>
    </source>
</evidence>
<protein>
    <recommendedName>
        <fullName evidence="7">Protein prenylyltransferase</fullName>
    </recommendedName>
</protein>
<sequence length="465" mass="52340">MSDDCPSASTRMNFPPPNPQQIYTHLTSFLHPSNPTALPPQLEILPPALIPCAPPITTDPTSSSWPLLINHPHLGIPRNSLIQAVIIAREIFFHSSSPINCFSPEPLRWRKLLAATVLLVFDPEHLTAANYHREYFSISNHELARLRVPEWSIEAEFTLVEGLLTSPGLDKHSKSPTLWSLRKWLVKRFGLRRLRRRSSVEVFEVPVWGEVGGDGKREHEDLMKRVQYELGLVRMAGSIHARNYHAWQYARFILTQLLPPQPTPTMADTASNLNCSQYSTSLVTLTQTHFDHSLLHPTDTSIWSFLLFLLTTYSTSTSPRVVPILSQTISVLSEREPPHRGADVGGGEAMWNFVRVALGGGKAGEGVVHLPAARKALLKRVEAMAVQGGEQLRAEAWDEEVDGASAQERKEMKIIYKQRQGRSDNPLRINLALEVPEKLGYLSEKTFAWKAWAWIKRRSNRAMGS</sequence>
<name>A0A3N4LPI7_9PEZI</name>
<evidence type="ECO:0000256" key="3">
    <source>
        <dbReference type="ARBA" id="ARBA00022679"/>
    </source>
</evidence>
<proteinExistence type="inferred from homology"/>
<evidence type="ECO:0008006" key="7">
    <source>
        <dbReference type="Google" id="ProtNLM"/>
    </source>
</evidence>
<dbReference type="OrthoDB" id="5358702at2759"/>
<dbReference type="Pfam" id="PF01239">
    <property type="entry name" value="PPTA"/>
    <property type="match status" value="1"/>
</dbReference>
<dbReference type="InterPro" id="IPR002088">
    <property type="entry name" value="Prenyl_trans_a"/>
</dbReference>
<dbReference type="SUPFAM" id="SSF48439">
    <property type="entry name" value="Protein prenylyltransferase"/>
    <property type="match status" value="1"/>
</dbReference>
<keyword evidence="4" id="KW-0677">Repeat</keyword>
<dbReference type="GO" id="GO:0008318">
    <property type="term" value="F:protein prenyltransferase activity"/>
    <property type="evidence" value="ECO:0007669"/>
    <property type="project" value="InterPro"/>
</dbReference>
<dbReference type="AlphaFoldDB" id="A0A3N4LPI7"/>
<dbReference type="Proteomes" id="UP000267821">
    <property type="component" value="Unassembled WGS sequence"/>
</dbReference>
<dbReference type="PROSITE" id="PS51147">
    <property type="entry name" value="PFTA"/>
    <property type="match status" value="1"/>
</dbReference>
<reference evidence="5 6" key="1">
    <citation type="journal article" date="2018" name="Nat. Ecol. Evol.">
        <title>Pezizomycetes genomes reveal the molecular basis of ectomycorrhizal truffle lifestyle.</title>
        <authorList>
            <person name="Murat C."/>
            <person name="Payen T."/>
            <person name="Noel B."/>
            <person name="Kuo A."/>
            <person name="Morin E."/>
            <person name="Chen J."/>
            <person name="Kohler A."/>
            <person name="Krizsan K."/>
            <person name="Balestrini R."/>
            <person name="Da Silva C."/>
            <person name="Montanini B."/>
            <person name="Hainaut M."/>
            <person name="Levati E."/>
            <person name="Barry K.W."/>
            <person name="Belfiori B."/>
            <person name="Cichocki N."/>
            <person name="Clum A."/>
            <person name="Dockter R.B."/>
            <person name="Fauchery L."/>
            <person name="Guy J."/>
            <person name="Iotti M."/>
            <person name="Le Tacon F."/>
            <person name="Lindquist E.A."/>
            <person name="Lipzen A."/>
            <person name="Malagnac F."/>
            <person name="Mello A."/>
            <person name="Molinier V."/>
            <person name="Miyauchi S."/>
            <person name="Poulain J."/>
            <person name="Riccioni C."/>
            <person name="Rubini A."/>
            <person name="Sitrit Y."/>
            <person name="Splivallo R."/>
            <person name="Traeger S."/>
            <person name="Wang M."/>
            <person name="Zifcakova L."/>
            <person name="Wipf D."/>
            <person name="Zambonelli A."/>
            <person name="Paolocci F."/>
            <person name="Nowrousian M."/>
            <person name="Ottonello S."/>
            <person name="Baldrian P."/>
            <person name="Spatafora J.W."/>
            <person name="Henrissat B."/>
            <person name="Nagy L.G."/>
            <person name="Aury J.M."/>
            <person name="Wincker P."/>
            <person name="Grigoriev I.V."/>
            <person name="Bonfante P."/>
            <person name="Martin F.M."/>
        </authorList>
    </citation>
    <scope>NUCLEOTIDE SEQUENCE [LARGE SCALE GENOMIC DNA]</scope>
    <source>
        <strain evidence="5 6">ATCC MYA-4762</strain>
    </source>
</reference>
<dbReference type="Gene3D" id="1.25.40.120">
    <property type="entry name" value="Protein prenylyltransferase"/>
    <property type="match status" value="1"/>
</dbReference>
<accession>A0A3N4LPI7</accession>
<evidence type="ECO:0000313" key="5">
    <source>
        <dbReference type="EMBL" id="RPB22591.1"/>
    </source>
</evidence>
<dbReference type="GO" id="GO:0005737">
    <property type="term" value="C:cytoplasm"/>
    <property type="evidence" value="ECO:0007669"/>
    <property type="project" value="TreeGrafter"/>
</dbReference>
<evidence type="ECO:0000313" key="6">
    <source>
        <dbReference type="Proteomes" id="UP000267821"/>
    </source>
</evidence>
<dbReference type="PANTHER" id="PTHR11129">
    <property type="entry name" value="PROTEIN FARNESYLTRANSFERASE ALPHA SUBUNIT/RAB GERANYLGERANYL TRANSFERASE ALPHA SUBUNIT"/>
    <property type="match status" value="1"/>
</dbReference>
<keyword evidence="3" id="KW-0808">Transferase</keyword>
<keyword evidence="2" id="KW-0637">Prenyltransferase</keyword>
<gene>
    <name evidence="5" type="ORF">L211DRAFT_839637</name>
</gene>
<evidence type="ECO:0000256" key="2">
    <source>
        <dbReference type="ARBA" id="ARBA00022602"/>
    </source>
</evidence>
<keyword evidence="6" id="KW-1185">Reference proteome</keyword>
<dbReference type="PANTHER" id="PTHR11129:SF3">
    <property type="entry name" value="PROTEIN PRENYLTRANSFERASE ALPHA SUBUNIT REPEAT-CONTAINING PROTEIN 1"/>
    <property type="match status" value="1"/>
</dbReference>
<dbReference type="EMBL" id="ML121551">
    <property type="protein sequence ID" value="RPB22591.1"/>
    <property type="molecule type" value="Genomic_DNA"/>
</dbReference>
<organism evidence="5 6">
    <name type="scientific">Terfezia boudieri ATCC MYA-4762</name>
    <dbReference type="NCBI Taxonomy" id="1051890"/>
    <lineage>
        <taxon>Eukaryota</taxon>
        <taxon>Fungi</taxon>
        <taxon>Dikarya</taxon>
        <taxon>Ascomycota</taxon>
        <taxon>Pezizomycotina</taxon>
        <taxon>Pezizomycetes</taxon>
        <taxon>Pezizales</taxon>
        <taxon>Pezizaceae</taxon>
        <taxon>Terfezia</taxon>
    </lineage>
</organism>